<evidence type="ECO:0000313" key="7">
    <source>
        <dbReference type="EMBL" id="TSD62495.1"/>
    </source>
</evidence>
<dbReference type="GO" id="GO:0004851">
    <property type="term" value="F:uroporphyrin-III C-methyltransferase activity"/>
    <property type="evidence" value="ECO:0007669"/>
    <property type="project" value="UniProtKB-EC"/>
</dbReference>
<keyword evidence="8" id="KW-1185">Reference proteome</keyword>
<dbReference type="CDD" id="cd11642">
    <property type="entry name" value="SUMT"/>
    <property type="match status" value="1"/>
</dbReference>
<gene>
    <name evidence="7" type="primary">cobA</name>
    <name evidence="7" type="ORF">FNM00_11085</name>
</gene>
<dbReference type="EC" id="2.1.1.107" evidence="1"/>
<dbReference type="PANTHER" id="PTHR45790:SF3">
    <property type="entry name" value="S-ADENOSYL-L-METHIONINE-DEPENDENT UROPORPHYRINOGEN III METHYLTRANSFERASE, CHLOROPLASTIC"/>
    <property type="match status" value="1"/>
</dbReference>
<proteinExistence type="predicted"/>
<protein>
    <recommendedName>
        <fullName evidence="1">uroporphyrinogen-III C-methyltransferase</fullName>
        <ecNumber evidence="1">2.1.1.107</ecNumber>
    </recommendedName>
</protein>
<evidence type="ECO:0000256" key="2">
    <source>
        <dbReference type="ARBA" id="ARBA00022603"/>
    </source>
</evidence>
<dbReference type="Gene3D" id="3.40.50.720">
    <property type="entry name" value="NAD(P)-binding Rossmann-like Domain"/>
    <property type="match status" value="1"/>
</dbReference>
<dbReference type="FunFam" id="3.40.1010.10:FF:000001">
    <property type="entry name" value="Siroheme synthase"/>
    <property type="match status" value="1"/>
</dbReference>
<dbReference type="PANTHER" id="PTHR45790">
    <property type="entry name" value="SIROHEME SYNTHASE-RELATED"/>
    <property type="match status" value="1"/>
</dbReference>
<dbReference type="EMBL" id="VLNT01000008">
    <property type="protein sequence ID" value="TSD62495.1"/>
    <property type="molecule type" value="Genomic_DNA"/>
</dbReference>
<comment type="caution">
    <text evidence="7">The sequence shown here is derived from an EMBL/GenBank/DDBJ whole genome shotgun (WGS) entry which is preliminary data.</text>
</comment>
<dbReference type="Gene3D" id="3.40.1010.10">
    <property type="entry name" value="Cobalt-precorrin-4 Transmethylase, Domain 1"/>
    <property type="match status" value="1"/>
</dbReference>
<dbReference type="FunFam" id="3.30.950.10:FF:000001">
    <property type="entry name" value="Siroheme synthase"/>
    <property type="match status" value="1"/>
</dbReference>
<keyword evidence="5" id="KW-0627">Porphyrin biosynthesis</keyword>
<dbReference type="InterPro" id="IPR014777">
    <property type="entry name" value="4pyrrole_Mease_sub1"/>
</dbReference>
<sequence length="329" mass="33604">MTYELSVAERHVVIVGAGPRTAATISGLLGERATVTLVADRLDATVEDLVARGLVRRAMVLDEALLDDADIVLRENTAQHADRPASSALGTVTLVGGGPGDPGLMSLAGREAIEKAEVIVTDRLVPHAVLSWAAPDTEVIDVAKIPHGRFTPQEEINRILVEAAQSGRAVVRLKGGDNFVFGRGGEELIACAEAGIPTQVVPGLSSALAVPGAAGIPLTHRGLTQGFAVVSGHVAPDDPASTVDWEALASSNLTIVVLMGVRQLGAIATRLVSAGLASTTPAAVIADGTLPSQRVVRATLDDIAARAAEEGIGAPAVTVIGRVAGLELG</sequence>
<dbReference type="InterPro" id="IPR014776">
    <property type="entry name" value="4pyrrole_Mease_sub2"/>
</dbReference>
<dbReference type="InterPro" id="IPR006366">
    <property type="entry name" value="CobA/CysG_C"/>
</dbReference>
<evidence type="ECO:0000313" key="8">
    <source>
        <dbReference type="Proteomes" id="UP000316988"/>
    </source>
</evidence>
<name>A0A554S848_9ACTN</name>
<dbReference type="GO" id="GO:0032259">
    <property type="term" value="P:methylation"/>
    <property type="evidence" value="ECO:0007669"/>
    <property type="project" value="UniProtKB-KW"/>
</dbReference>
<dbReference type="NCBIfam" id="NF004790">
    <property type="entry name" value="PRK06136.1"/>
    <property type="match status" value="1"/>
</dbReference>
<dbReference type="Pfam" id="PF13241">
    <property type="entry name" value="NAD_binding_7"/>
    <property type="match status" value="1"/>
</dbReference>
<evidence type="ECO:0000256" key="5">
    <source>
        <dbReference type="ARBA" id="ARBA00023244"/>
    </source>
</evidence>
<dbReference type="AlphaFoldDB" id="A0A554S848"/>
<evidence type="ECO:0000259" key="6">
    <source>
        <dbReference type="Pfam" id="PF00590"/>
    </source>
</evidence>
<dbReference type="OrthoDB" id="9815856at2"/>
<keyword evidence="4" id="KW-0949">S-adenosyl-L-methionine</keyword>
<evidence type="ECO:0000256" key="3">
    <source>
        <dbReference type="ARBA" id="ARBA00022679"/>
    </source>
</evidence>
<dbReference type="Proteomes" id="UP000316988">
    <property type="component" value="Unassembled WGS sequence"/>
</dbReference>
<dbReference type="GO" id="GO:0019354">
    <property type="term" value="P:siroheme biosynthetic process"/>
    <property type="evidence" value="ECO:0007669"/>
    <property type="project" value="InterPro"/>
</dbReference>
<dbReference type="InterPro" id="IPR000878">
    <property type="entry name" value="4pyrrol_Mease"/>
</dbReference>
<dbReference type="SUPFAM" id="SSF53790">
    <property type="entry name" value="Tetrapyrrole methylase"/>
    <property type="match status" value="1"/>
</dbReference>
<feature type="domain" description="Tetrapyrrole methylase" evidence="6">
    <location>
        <begin position="91"/>
        <end position="303"/>
    </location>
</feature>
<dbReference type="InterPro" id="IPR035996">
    <property type="entry name" value="4pyrrol_Methylase_sf"/>
</dbReference>
<keyword evidence="2 7" id="KW-0489">Methyltransferase</keyword>
<dbReference type="Pfam" id="PF00590">
    <property type="entry name" value="TP_methylase"/>
    <property type="match status" value="1"/>
</dbReference>
<organism evidence="7 8">
    <name type="scientific">Aeromicrobium piscarium</name>
    <dbReference type="NCBI Taxonomy" id="2590901"/>
    <lineage>
        <taxon>Bacteria</taxon>
        <taxon>Bacillati</taxon>
        <taxon>Actinomycetota</taxon>
        <taxon>Actinomycetes</taxon>
        <taxon>Propionibacteriales</taxon>
        <taxon>Nocardioidaceae</taxon>
        <taxon>Aeromicrobium</taxon>
    </lineage>
</organism>
<keyword evidence="3 7" id="KW-0808">Transferase</keyword>
<dbReference type="NCBIfam" id="TIGR01469">
    <property type="entry name" value="cobA_cysG_Cterm"/>
    <property type="match status" value="1"/>
</dbReference>
<evidence type="ECO:0000256" key="4">
    <source>
        <dbReference type="ARBA" id="ARBA00022691"/>
    </source>
</evidence>
<dbReference type="InterPro" id="IPR050161">
    <property type="entry name" value="Siro_Cobalamin_biosynth"/>
</dbReference>
<accession>A0A554S848</accession>
<evidence type="ECO:0000256" key="1">
    <source>
        <dbReference type="ARBA" id="ARBA00012162"/>
    </source>
</evidence>
<reference evidence="7 8" key="1">
    <citation type="submission" date="2019-07" db="EMBL/GenBank/DDBJ databases">
        <authorList>
            <person name="Zhao L.H."/>
        </authorList>
    </citation>
    <scope>NUCLEOTIDE SEQUENCE [LARGE SCALE GENOMIC DNA]</scope>
    <source>
        <strain evidence="7 8">Co35</strain>
    </source>
</reference>
<dbReference type="Gene3D" id="3.30.950.10">
    <property type="entry name" value="Methyltransferase, Cobalt-precorrin-4 Transmethylase, Domain 2"/>
    <property type="match status" value="1"/>
</dbReference>